<evidence type="ECO:0000313" key="4">
    <source>
        <dbReference type="Proteomes" id="UP000198942"/>
    </source>
</evidence>
<evidence type="ECO:0000313" key="3">
    <source>
        <dbReference type="EMBL" id="SEP10062.1"/>
    </source>
</evidence>
<proteinExistence type="inferred from homology"/>
<dbReference type="EMBL" id="FOCL01000022">
    <property type="protein sequence ID" value="SEP10062.1"/>
    <property type="molecule type" value="Genomic_DNA"/>
</dbReference>
<accession>A0A1H8V3J4</accession>
<dbReference type="Gene3D" id="3.10.129.10">
    <property type="entry name" value="Hotdog Thioesterase"/>
    <property type="match status" value="1"/>
</dbReference>
<protein>
    <submittedName>
        <fullName evidence="3">Acyl-CoA thioester hydrolase</fullName>
    </submittedName>
</protein>
<gene>
    <name evidence="3" type="ORF">SAMN05192574_12222</name>
</gene>
<keyword evidence="4" id="KW-1185">Reference proteome</keyword>
<dbReference type="AlphaFoldDB" id="A0A1H8V3J4"/>
<dbReference type="PIRSF" id="PIRSF003230">
    <property type="entry name" value="YbgC"/>
    <property type="match status" value="1"/>
</dbReference>
<dbReference type="InterPro" id="IPR006684">
    <property type="entry name" value="YbgC/YbaW"/>
</dbReference>
<dbReference type="CDD" id="cd00586">
    <property type="entry name" value="4HBT"/>
    <property type="match status" value="1"/>
</dbReference>
<dbReference type="PANTHER" id="PTHR31793">
    <property type="entry name" value="4-HYDROXYBENZOYL-COA THIOESTERASE FAMILY MEMBER"/>
    <property type="match status" value="1"/>
</dbReference>
<dbReference type="InterPro" id="IPR029069">
    <property type="entry name" value="HotDog_dom_sf"/>
</dbReference>
<evidence type="ECO:0000256" key="2">
    <source>
        <dbReference type="ARBA" id="ARBA00022801"/>
    </source>
</evidence>
<dbReference type="Pfam" id="PF13279">
    <property type="entry name" value="4HBT_2"/>
    <property type="match status" value="1"/>
</dbReference>
<dbReference type="GO" id="GO:0047617">
    <property type="term" value="F:fatty acyl-CoA hydrolase activity"/>
    <property type="evidence" value="ECO:0007669"/>
    <property type="project" value="TreeGrafter"/>
</dbReference>
<dbReference type="Proteomes" id="UP000198942">
    <property type="component" value="Unassembled WGS sequence"/>
</dbReference>
<evidence type="ECO:0000256" key="1">
    <source>
        <dbReference type="ARBA" id="ARBA00005953"/>
    </source>
</evidence>
<dbReference type="PANTHER" id="PTHR31793:SF27">
    <property type="entry name" value="NOVEL THIOESTERASE SUPERFAMILY DOMAIN AND SAPOSIN A-TYPE DOMAIN CONTAINING PROTEIN (0610012H03RIK)"/>
    <property type="match status" value="1"/>
</dbReference>
<sequence length="141" mass="16465">MQQSLTSTIEIEVKFSDVDMLGVVWHGNYIRYFEDGREAFGKQYGLGYMDVYNAGYVVPIVNVNCDYKRFLRYEDKVIIETTYTPTESAKINFTYRLLNAQTGELIVKGSTVQVFVRRDNFELQLTNPDFFVDWKQQQGLI</sequence>
<reference evidence="4" key="1">
    <citation type="submission" date="2016-10" db="EMBL/GenBank/DDBJ databases">
        <authorList>
            <person name="Varghese N."/>
            <person name="Submissions S."/>
        </authorList>
    </citation>
    <scope>NUCLEOTIDE SEQUENCE [LARGE SCALE GENOMIC DNA]</scope>
    <source>
        <strain evidence="4">Gh-48</strain>
    </source>
</reference>
<name>A0A1H8V3J4_9SPHI</name>
<dbReference type="InterPro" id="IPR050563">
    <property type="entry name" value="4-hydroxybenzoyl-CoA_TE"/>
</dbReference>
<organism evidence="3 4">
    <name type="scientific">Mucilaginibacter gossypiicola</name>
    <dbReference type="NCBI Taxonomy" id="551995"/>
    <lineage>
        <taxon>Bacteria</taxon>
        <taxon>Pseudomonadati</taxon>
        <taxon>Bacteroidota</taxon>
        <taxon>Sphingobacteriia</taxon>
        <taxon>Sphingobacteriales</taxon>
        <taxon>Sphingobacteriaceae</taxon>
        <taxon>Mucilaginibacter</taxon>
    </lineage>
</organism>
<dbReference type="SUPFAM" id="SSF54637">
    <property type="entry name" value="Thioesterase/thiol ester dehydrase-isomerase"/>
    <property type="match status" value="1"/>
</dbReference>
<comment type="similarity">
    <text evidence="1">Belongs to the 4-hydroxybenzoyl-CoA thioesterase family.</text>
</comment>
<dbReference type="STRING" id="551995.SAMN05192574_12222"/>
<dbReference type="RefSeq" id="WP_208864859.1">
    <property type="nucleotide sequence ID" value="NZ_FOCL01000022.1"/>
</dbReference>
<keyword evidence="2 3" id="KW-0378">Hydrolase</keyword>